<dbReference type="Proteomes" id="UP000472271">
    <property type="component" value="Chromosome 4"/>
</dbReference>
<evidence type="ECO:0000313" key="3">
    <source>
        <dbReference type="Ensembl" id="ENSSORP00005034130.1"/>
    </source>
</evidence>
<evidence type="ECO:0000313" key="4">
    <source>
        <dbReference type="Proteomes" id="UP000472271"/>
    </source>
</evidence>
<reference evidence="3" key="1">
    <citation type="submission" date="2019-06" db="EMBL/GenBank/DDBJ databases">
        <authorList>
            <consortium name="Wellcome Sanger Institute Data Sharing"/>
        </authorList>
    </citation>
    <scope>NUCLEOTIDE SEQUENCE [LARGE SCALE GENOMIC DNA]</scope>
</reference>
<dbReference type="AlphaFoldDB" id="A0A673AWV4"/>
<feature type="compositionally biased region" description="Polar residues" evidence="1">
    <location>
        <begin position="528"/>
        <end position="546"/>
    </location>
</feature>
<protein>
    <submittedName>
        <fullName evidence="3">Uncharacterized protein</fullName>
    </submittedName>
</protein>
<reference evidence="3" key="2">
    <citation type="submission" date="2025-08" db="UniProtKB">
        <authorList>
            <consortium name="Ensembl"/>
        </authorList>
    </citation>
    <scope>IDENTIFICATION</scope>
</reference>
<feature type="transmembrane region" description="Helical" evidence="2">
    <location>
        <begin position="27"/>
        <end position="50"/>
    </location>
</feature>
<dbReference type="InParanoid" id="A0A673AWV4"/>
<feature type="compositionally biased region" description="Low complexity" evidence="1">
    <location>
        <begin position="181"/>
        <end position="193"/>
    </location>
</feature>
<keyword evidence="2" id="KW-1133">Transmembrane helix</keyword>
<keyword evidence="4" id="KW-1185">Reference proteome</keyword>
<feature type="region of interest" description="Disordered" evidence="1">
    <location>
        <begin position="179"/>
        <end position="199"/>
    </location>
</feature>
<name>A0A673AWV4_9TELE</name>
<dbReference type="Ensembl" id="ENSSORT00005035046.1">
    <property type="protein sequence ID" value="ENSSORP00005034130.1"/>
    <property type="gene ID" value="ENSSORG00005016142.1"/>
</dbReference>
<proteinExistence type="predicted"/>
<organism evidence="3 4">
    <name type="scientific">Sphaeramia orbicularis</name>
    <name type="common">orbiculate cardinalfish</name>
    <dbReference type="NCBI Taxonomy" id="375764"/>
    <lineage>
        <taxon>Eukaryota</taxon>
        <taxon>Metazoa</taxon>
        <taxon>Chordata</taxon>
        <taxon>Craniata</taxon>
        <taxon>Vertebrata</taxon>
        <taxon>Euteleostomi</taxon>
        <taxon>Actinopterygii</taxon>
        <taxon>Neopterygii</taxon>
        <taxon>Teleostei</taxon>
        <taxon>Neoteleostei</taxon>
        <taxon>Acanthomorphata</taxon>
        <taxon>Gobiaria</taxon>
        <taxon>Kurtiformes</taxon>
        <taxon>Apogonoidei</taxon>
        <taxon>Apogonidae</taxon>
        <taxon>Apogoninae</taxon>
        <taxon>Sphaeramia</taxon>
    </lineage>
</organism>
<keyword evidence="2" id="KW-0812">Transmembrane</keyword>
<accession>A0A673AWV4</accession>
<sequence>CIGWTDTFNSFHHNMIKYIFSRWTKSWSHSLCFLPPTLHFFFFFFFFLAFHRYMRQAKKKLDELESMKIDHNYLLLKLNPTFSPHLYPTALPRSESSEMTWSLLDESQRNISEMELQPEDDEQEMSLKRQGSCLADLYPNMISQIGKAWRRQHVSEAADSVLRRYRKWRHLSNKSNLSTISNTTLRKTSSNSNKTKRKPQINKTINSPFKKLFLGNKGAEAAPLSPLRIENYVKDCQAQHHHHHSPGKGIGLQRREQQPPVLVMDLSSHSSEETLLKRTFTISYPSPQRSQPSAYTVSPSQPCYPTAKAQDISFRSKGSSLSPLLMQTAGCSIYESESPSYSPSYSRELKRPRSASTFLSSPPQTSTAPLRMLHYQDSCPIVQSQVHPPLSPIAVGHHRRRRRLSFDSSSLPSNRVSYSAKDLDNDFIKLYHKFVCQSKSPFLSRPPCRLCETNSEASRGHSSSALAALALSPHRSLLRKRHREEKLDDHLQSKCSKEQYYTYSPGSKRYFRVMLSRRFLPSELVGSHGNSRTASVNTPVLQNSAPRRSGSLESRPVYMWS</sequence>
<reference evidence="3" key="3">
    <citation type="submission" date="2025-09" db="UniProtKB">
        <authorList>
            <consortium name="Ensembl"/>
        </authorList>
    </citation>
    <scope>IDENTIFICATION</scope>
</reference>
<evidence type="ECO:0000256" key="2">
    <source>
        <dbReference type="SAM" id="Phobius"/>
    </source>
</evidence>
<evidence type="ECO:0000256" key="1">
    <source>
        <dbReference type="SAM" id="MobiDB-lite"/>
    </source>
</evidence>
<keyword evidence="2" id="KW-0472">Membrane</keyword>
<feature type="region of interest" description="Disordered" evidence="1">
    <location>
        <begin position="526"/>
        <end position="561"/>
    </location>
</feature>